<keyword evidence="1" id="KW-0862">Zinc</keyword>
<accession>A0AAN8VDP6</accession>
<dbReference type="Proteomes" id="UP001370490">
    <property type="component" value="Unassembled WGS sequence"/>
</dbReference>
<dbReference type="InterPro" id="IPR045189">
    <property type="entry name" value="UBR4-like"/>
</dbReference>
<dbReference type="PANTHER" id="PTHR21725">
    <property type="entry name" value="E3 UBIQUITIN-PROTEIN LIGASE UBR4"/>
    <property type="match status" value="1"/>
</dbReference>
<dbReference type="GO" id="GO:0005829">
    <property type="term" value="C:cytosol"/>
    <property type="evidence" value="ECO:0007669"/>
    <property type="project" value="TreeGrafter"/>
</dbReference>
<keyword evidence="1" id="KW-0863">Zinc-finger</keyword>
<evidence type="ECO:0000259" key="3">
    <source>
        <dbReference type="Pfam" id="PF13764"/>
    </source>
</evidence>
<dbReference type="GO" id="GO:0009506">
    <property type="term" value="C:plasmodesma"/>
    <property type="evidence" value="ECO:0007669"/>
    <property type="project" value="TreeGrafter"/>
</dbReference>
<feature type="region of interest" description="Disordered" evidence="2">
    <location>
        <begin position="1"/>
        <end position="25"/>
    </location>
</feature>
<reference evidence="4 5" key="1">
    <citation type="submission" date="2023-12" db="EMBL/GenBank/DDBJ databases">
        <title>A high-quality genome assembly for Dillenia turbinata (Dilleniales).</title>
        <authorList>
            <person name="Chanderbali A."/>
        </authorList>
    </citation>
    <scope>NUCLEOTIDE SEQUENCE [LARGE SCALE GENOMIC DNA]</scope>
    <source>
        <strain evidence="4">LSX21</strain>
        <tissue evidence="4">Leaf</tissue>
    </source>
</reference>
<dbReference type="Pfam" id="PF13764">
    <property type="entry name" value="E3_UbLigase_R4"/>
    <property type="match status" value="1"/>
</dbReference>
<protein>
    <submittedName>
        <fullName evidence="4">E3 ubiquitin ligase UBR4, C-terminal</fullName>
    </submittedName>
</protein>
<dbReference type="EMBL" id="JBAMMX010000014">
    <property type="protein sequence ID" value="KAK6928056.1"/>
    <property type="molecule type" value="Genomic_DNA"/>
</dbReference>
<dbReference type="GO" id="GO:0008270">
    <property type="term" value="F:zinc ion binding"/>
    <property type="evidence" value="ECO:0007669"/>
    <property type="project" value="UniProtKB-KW"/>
</dbReference>
<feature type="compositionally biased region" description="Polar residues" evidence="2">
    <location>
        <begin position="12"/>
        <end position="24"/>
    </location>
</feature>
<comment type="caution">
    <text evidence="4">The sequence shown here is derived from an EMBL/GenBank/DDBJ whole genome shotgun (WGS) entry which is preliminary data.</text>
</comment>
<feature type="domain" description="E3 ubiquitin ligase UBR4 C-terminal" evidence="3">
    <location>
        <begin position="1"/>
        <end position="134"/>
    </location>
</feature>
<evidence type="ECO:0000256" key="2">
    <source>
        <dbReference type="SAM" id="MobiDB-lite"/>
    </source>
</evidence>
<dbReference type="PROSITE" id="PS52043">
    <property type="entry name" value="UBR4_E3"/>
    <property type="match status" value="1"/>
</dbReference>
<proteinExistence type="inferred from homology"/>
<organism evidence="4 5">
    <name type="scientific">Dillenia turbinata</name>
    <dbReference type="NCBI Taxonomy" id="194707"/>
    <lineage>
        <taxon>Eukaryota</taxon>
        <taxon>Viridiplantae</taxon>
        <taxon>Streptophyta</taxon>
        <taxon>Embryophyta</taxon>
        <taxon>Tracheophyta</taxon>
        <taxon>Spermatophyta</taxon>
        <taxon>Magnoliopsida</taxon>
        <taxon>eudicotyledons</taxon>
        <taxon>Gunneridae</taxon>
        <taxon>Pentapetalae</taxon>
        <taxon>Dilleniales</taxon>
        <taxon>Dilleniaceae</taxon>
        <taxon>Dillenia</taxon>
    </lineage>
</organism>
<sequence>MIQMARHLLDQRSPTQRRTTPKNVSTYLASSASESKSSTLGVQPSVGIGTKENCSIHVGCIRSCQNITELWLQPNRSFLQRGIYHVYMQRPGSEIGSADNILSIVRPKLVYTGLIEQLQQFFKVRKPSSVASAKSEGEARRHWGWWRSRSC</sequence>
<evidence type="ECO:0000313" key="4">
    <source>
        <dbReference type="EMBL" id="KAK6928056.1"/>
    </source>
</evidence>
<keyword evidence="1" id="KW-0479">Metal-binding</keyword>
<gene>
    <name evidence="4" type="ORF">RJ641_006647</name>
</gene>
<comment type="similarity">
    <text evidence="1">Belongs to the UBR4 family.</text>
</comment>
<dbReference type="InterPro" id="IPR025704">
    <property type="entry name" value="E3_Ub_ligase_UBR4_C"/>
</dbReference>
<feature type="region of interest" description="UBR4 E3 catalytic module" evidence="1">
    <location>
        <begin position="1"/>
        <end position="151"/>
    </location>
</feature>
<name>A0AAN8VDP6_9MAGN</name>
<dbReference type="PANTHER" id="PTHR21725:SF1">
    <property type="entry name" value="E3 UBIQUITIN-PROTEIN LIGASE UBR4"/>
    <property type="match status" value="1"/>
</dbReference>
<evidence type="ECO:0000256" key="1">
    <source>
        <dbReference type="PROSITE-ProRule" id="PRU01388"/>
    </source>
</evidence>
<dbReference type="AlphaFoldDB" id="A0AAN8VDP6"/>
<dbReference type="GO" id="GO:0009926">
    <property type="term" value="P:auxin polar transport"/>
    <property type="evidence" value="ECO:0007669"/>
    <property type="project" value="TreeGrafter"/>
</dbReference>
<keyword evidence="5" id="KW-1185">Reference proteome</keyword>
<evidence type="ECO:0000313" key="5">
    <source>
        <dbReference type="Proteomes" id="UP001370490"/>
    </source>
</evidence>